<dbReference type="SUPFAM" id="SSF52317">
    <property type="entry name" value="Class I glutamine amidotransferase-like"/>
    <property type="match status" value="1"/>
</dbReference>
<dbReference type="PROSITE" id="PS51275">
    <property type="entry name" value="PEPTIDASE_C26_GGH"/>
    <property type="match status" value="1"/>
</dbReference>
<keyword evidence="4" id="KW-0964">Secreted</keyword>
<dbReference type="Gene3D" id="3.40.50.880">
    <property type="match status" value="1"/>
</dbReference>
<dbReference type="InterPro" id="IPR029062">
    <property type="entry name" value="Class_I_gatase-like"/>
</dbReference>
<evidence type="ECO:0000256" key="5">
    <source>
        <dbReference type="ARBA" id="ARBA00022729"/>
    </source>
</evidence>
<evidence type="ECO:0000256" key="7">
    <source>
        <dbReference type="PIRSR" id="PIRSR615527-1"/>
    </source>
</evidence>
<dbReference type="PROSITE" id="PS51273">
    <property type="entry name" value="GATASE_TYPE_1"/>
    <property type="match status" value="1"/>
</dbReference>
<dbReference type="InterPro" id="IPR011697">
    <property type="entry name" value="Peptidase_C26"/>
</dbReference>
<dbReference type="GO" id="GO:0005576">
    <property type="term" value="C:extracellular region"/>
    <property type="evidence" value="ECO:0007669"/>
    <property type="project" value="UniProtKB-SubCell"/>
</dbReference>
<dbReference type="PANTHER" id="PTHR11315">
    <property type="entry name" value="PROTEASE FAMILY C26 GAMMA-GLUTAMYL HYDROLASE"/>
    <property type="match status" value="1"/>
</dbReference>
<organism evidence="9 10">
    <name type="scientific">Sphaeroforma arctica JP610</name>
    <dbReference type="NCBI Taxonomy" id="667725"/>
    <lineage>
        <taxon>Eukaryota</taxon>
        <taxon>Ichthyosporea</taxon>
        <taxon>Ichthyophonida</taxon>
        <taxon>Sphaeroforma</taxon>
    </lineage>
</organism>
<dbReference type="RefSeq" id="XP_014157323.1">
    <property type="nucleotide sequence ID" value="XM_014301848.1"/>
</dbReference>
<comment type="similarity">
    <text evidence="2">Belongs to the peptidase C26 family.</text>
</comment>
<dbReference type="FunFam" id="3.40.50.880:FF:000024">
    <property type="entry name" value="Folate gamma-glutamyl hydrolase"/>
    <property type="match status" value="1"/>
</dbReference>
<dbReference type="InterPro" id="IPR015527">
    <property type="entry name" value="Pept_C26_g-glut_hydrolase"/>
</dbReference>
<evidence type="ECO:0000313" key="10">
    <source>
        <dbReference type="Proteomes" id="UP000054560"/>
    </source>
</evidence>
<evidence type="ECO:0000256" key="8">
    <source>
        <dbReference type="PROSITE-ProRule" id="PRU00607"/>
    </source>
</evidence>
<evidence type="ECO:0000256" key="2">
    <source>
        <dbReference type="ARBA" id="ARBA00011083"/>
    </source>
</evidence>
<protein>
    <recommendedName>
        <fullName evidence="3 8">folate gamma-glutamyl hydrolase</fullName>
        <ecNumber evidence="3 8">3.4.19.9</ecNumber>
    </recommendedName>
</protein>
<dbReference type="EMBL" id="KQ241835">
    <property type="protein sequence ID" value="KNC83421.1"/>
    <property type="molecule type" value="Genomic_DNA"/>
</dbReference>
<evidence type="ECO:0000256" key="3">
    <source>
        <dbReference type="ARBA" id="ARBA00012886"/>
    </source>
</evidence>
<dbReference type="GeneID" id="25904841"/>
<evidence type="ECO:0000256" key="4">
    <source>
        <dbReference type="ARBA" id="ARBA00022525"/>
    </source>
</evidence>
<comment type="catalytic activity">
    <reaction evidence="8">
        <text>(6S)-5,6,7,8-tetrahydrofolyl-(gamma-L-Glu)(n) + (n-1) H2O = (6S)-5,6,7,8-tetrahydrofolate + (n-1) L-glutamate</text>
        <dbReference type="Rhea" id="RHEA:56784"/>
        <dbReference type="Rhea" id="RHEA-COMP:14738"/>
        <dbReference type="ChEBI" id="CHEBI:15377"/>
        <dbReference type="ChEBI" id="CHEBI:29985"/>
        <dbReference type="ChEBI" id="CHEBI:57453"/>
        <dbReference type="ChEBI" id="CHEBI:141005"/>
        <dbReference type="EC" id="3.4.19.9"/>
    </reaction>
</comment>
<proteinExistence type="inferred from homology"/>
<dbReference type="PANTHER" id="PTHR11315:SF0">
    <property type="entry name" value="FOLATE GAMMA-GLUTAMYL HYDROLASE"/>
    <property type="match status" value="1"/>
</dbReference>
<dbReference type="Proteomes" id="UP000054560">
    <property type="component" value="Unassembled WGS sequence"/>
</dbReference>
<dbReference type="Pfam" id="PF07722">
    <property type="entry name" value="Peptidase_C26"/>
    <property type="match status" value="1"/>
</dbReference>
<feature type="active site" description="Nucleophile" evidence="7 8">
    <location>
        <position position="112"/>
    </location>
</feature>
<evidence type="ECO:0000313" key="9">
    <source>
        <dbReference type="EMBL" id="KNC83421.1"/>
    </source>
</evidence>
<accession>A0A0L0G3K5</accession>
<dbReference type="eggNOG" id="KOG1559">
    <property type="taxonomic scope" value="Eukaryota"/>
</dbReference>
<dbReference type="GO" id="GO:0046900">
    <property type="term" value="P:tetrahydrofolylpolyglutamate metabolic process"/>
    <property type="evidence" value="ECO:0007669"/>
    <property type="project" value="TreeGrafter"/>
</dbReference>
<dbReference type="AlphaFoldDB" id="A0A0L0G3K5"/>
<comment type="subcellular location">
    <subcellularLocation>
        <location evidence="1">Secreted</location>
        <location evidence="1">Extracellular space</location>
    </subcellularLocation>
</comment>
<name>A0A0L0G3K5_9EUKA</name>
<gene>
    <name evidence="9" type="ORF">SARC_04337</name>
</gene>
<feature type="active site" evidence="8">
    <location>
        <position position="226"/>
    </location>
</feature>
<evidence type="ECO:0000256" key="6">
    <source>
        <dbReference type="ARBA" id="ARBA00022801"/>
    </source>
</evidence>
<keyword evidence="6 8" id="KW-0378">Hydrolase</keyword>
<keyword evidence="5" id="KW-0732">Signal</keyword>
<dbReference type="EC" id="3.4.19.9" evidence="3 8"/>
<dbReference type="STRING" id="667725.A0A0L0G3K5"/>
<reference evidence="9 10" key="1">
    <citation type="submission" date="2011-02" db="EMBL/GenBank/DDBJ databases">
        <title>The Genome Sequence of Sphaeroforma arctica JP610.</title>
        <authorList>
            <consortium name="The Broad Institute Genome Sequencing Platform"/>
            <person name="Russ C."/>
            <person name="Cuomo C."/>
            <person name="Young S.K."/>
            <person name="Zeng Q."/>
            <person name="Gargeya S."/>
            <person name="Alvarado L."/>
            <person name="Berlin A."/>
            <person name="Chapman S.B."/>
            <person name="Chen Z."/>
            <person name="Freedman E."/>
            <person name="Gellesch M."/>
            <person name="Goldberg J."/>
            <person name="Griggs A."/>
            <person name="Gujja S."/>
            <person name="Heilman E."/>
            <person name="Heiman D."/>
            <person name="Howarth C."/>
            <person name="Mehta T."/>
            <person name="Neiman D."/>
            <person name="Pearson M."/>
            <person name="Roberts A."/>
            <person name="Saif S."/>
            <person name="Shea T."/>
            <person name="Shenoy N."/>
            <person name="Sisk P."/>
            <person name="Stolte C."/>
            <person name="Sykes S."/>
            <person name="White J."/>
            <person name="Yandava C."/>
            <person name="Burger G."/>
            <person name="Gray M.W."/>
            <person name="Holland P.W.H."/>
            <person name="King N."/>
            <person name="Lang F.B.F."/>
            <person name="Roger A.J."/>
            <person name="Ruiz-Trillo I."/>
            <person name="Haas B."/>
            <person name="Nusbaum C."/>
            <person name="Birren B."/>
        </authorList>
    </citation>
    <scope>NUCLEOTIDE SEQUENCE [LARGE SCALE GENOMIC DNA]</scope>
    <source>
        <strain evidence="9 10">JP610</strain>
    </source>
</reference>
<dbReference type="OrthoDB" id="64220at2759"/>
<sequence>MGCFDSAKKIHLRLVRNVLNRNLILHSQQVSGFYDYYARWLEQSGARIVPIRYNAPREELDELFSSINGLLYTGGDLSLKFDTPYYKTAHYLYNKAIAANDEGDFFPIWGTCMGFQLISIMAAVDYSVLDHGVYDSDGIMLPLVPTEYASSSRMLARASKELLHDIFEKPTTVNLHHDGITPETWASNEKLSSFFDVISTNEDSKNRPFISTFEAKDYPIYGAQWHGEKVAFDFMDKTESNGTFINHSYEAVAVSQYFSNFFVSECRKSQHRFQSATEESNHLLYHFTPRIEGNSAVLYTFE</sequence>
<keyword evidence="10" id="KW-1185">Reference proteome</keyword>
<evidence type="ECO:0000256" key="1">
    <source>
        <dbReference type="ARBA" id="ARBA00004239"/>
    </source>
</evidence>
<dbReference type="GO" id="GO:0034722">
    <property type="term" value="F:gamma-glutamyl-peptidase activity"/>
    <property type="evidence" value="ECO:0007669"/>
    <property type="project" value="UniProtKB-UniRule"/>
</dbReference>
<feature type="active site" description="Proton donor" evidence="7">
    <location>
        <position position="226"/>
    </location>
</feature>
<dbReference type="GO" id="GO:0005773">
    <property type="term" value="C:vacuole"/>
    <property type="evidence" value="ECO:0007669"/>
    <property type="project" value="TreeGrafter"/>
</dbReference>